<feature type="region of interest" description="Disordered" evidence="10">
    <location>
        <begin position="66"/>
        <end position="261"/>
    </location>
</feature>
<reference evidence="11 12" key="1">
    <citation type="submission" date="2019-06" db="EMBL/GenBank/DDBJ databases">
        <title>Genome Sequence of the Brown Rot Fungal Pathogen Monilinia fructicola.</title>
        <authorList>
            <person name="De Miccolis Angelini R.M."/>
            <person name="Landi L."/>
            <person name="Abate D."/>
            <person name="Pollastro S."/>
            <person name="Romanazzi G."/>
            <person name="Faretra F."/>
        </authorList>
    </citation>
    <scope>NUCLEOTIDE SEQUENCE [LARGE SCALE GENOMIC DNA]</scope>
    <source>
        <strain evidence="11 12">Mfrc123</strain>
    </source>
</reference>
<protein>
    <recommendedName>
        <fullName evidence="8 9">Structure-specific endonuclease subunit SLX4</fullName>
    </recommendedName>
</protein>
<feature type="region of interest" description="Disordered" evidence="10">
    <location>
        <begin position="331"/>
        <end position="352"/>
    </location>
</feature>
<dbReference type="GO" id="GO:0006260">
    <property type="term" value="P:DNA replication"/>
    <property type="evidence" value="ECO:0007669"/>
    <property type="project" value="InterPro"/>
</dbReference>
<dbReference type="GO" id="GO:0006281">
    <property type="term" value="P:DNA repair"/>
    <property type="evidence" value="ECO:0007669"/>
    <property type="project" value="UniProtKB-UniRule"/>
</dbReference>
<evidence type="ECO:0000256" key="8">
    <source>
        <dbReference type="ARBA" id="ARBA00029496"/>
    </source>
</evidence>
<keyword evidence="3 9" id="KW-0597">Phosphoprotein</keyword>
<feature type="compositionally biased region" description="Basic and acidic residues" evidence="10">
    <location>
        <begin position="90"/>
        <end position="101"/>
    </location>
</feature>
<evidence type="ECO:0000256" key="6">
    <source>
        <dbReference type="ARBA" id="ARBA00023204"/>
    </source>
</evidence>
<feature type="compositionally biased region" description="Basic and acidic residues" evidence="10">
    <location>
        <begin position="144"/>
        <end position="153"/>
    </location>
</feature>
<evidence type="ECO:0000313" key="11">
    <source>
        <dbReference type="EMBL" id="KAA8574702.1"/>
    </source>
</evidence>
<name>A0A5M9K3W3_MONFR</name>
<gene>
    <name evidence="9" type="primary">SLX4</name>
    <name evidence="11" type="ORF">EYC84_003952</name>
</gene>
<proteinExistence type="inferred from homology"/>
<evidence type="ECO:0000256" key="7">
    <source>
        <dbReference type="ARBA" id="ARBA00023242"/>
    </source>
</evidence>
<feature type="compositionally biased region" description="Basic and acidic residues" evidence="10">
    <location>
        <begin position="177"/>
        <end position="192"/>
    </location>
</feature>
<dbReference type="Pfam" id="PF09494">
    <property type="entry name" value="Slx4"/>
    <property type="match status" value="1"/>
</dbReference>
<dbReference type="GO" id="GO:0017108">
    <property type="term" value="F:5'-flap endonuclease activity"/>
    <property type="evidence" value="ECO:0007669"/>
    <property type="project" value="InterPro"/>
</dbReference>
<evidence type="ECO:0000256" key="5">
    <source>
        <dbReference type="ARBA" id="ARBA00023172"/>
    </source>
</evidence>
<comment type="subunit">
    <text evidence="9">Forms a heterodimer with SLX1.</text>
</comment>
<evidence type="ECO:0000256" key="9">
    <source>
        <dbReference type="HAMAP-Rule" id="MF_03110"/>
    </source>
</evidence>
<evidence type="ECO:0000256" key="1">
    <source>
        <dbReference type="ARBA" id="ARBA00004123"/>
    </source>
</evidence>
<dbReference type="GO" id="GO:0033557">
    <property type="term" value="C:Slx1-Slx4 complex"/>
    <property type="evidence" value="ECO:0007669"/>
    <property type="project" value="UniProtKB-UniRule"/>
</dbReference>
<keyword evidence="7 9" id="KW-0539">Nucleus</keyword>
<feature type="compositionally biased region" description="Polar residues" evidence="10">
    <location>
        <begin position="606"/>
        <end position="619"/>
    </location>
</feature>
<keyword evidence="4 9" id="KW-0227">DNA damage</keyword>
<comment type="caution">
    <text evidence="11">The sequence shown here is derived from an EMBL/GenBank/DDBJ whole genome shotgun (WGS) entry which is preliminary data.</text>
</comment>
<keyword evidence="6 9" id="KW-0234">DNA repair</keyword>
<feature type="compositionally biased region" description="Polar residues" evidence="10">
    <location>
        <begin position="226"/>
        <end position="244"/>
    </location>
</feature>
<feature type="region of interest" description="Disordered" evidence="10">
    <location>
        <begin position="606"/>
        <end position="689"/>
    </location>
</feature>
<dbReference type="InterPro" id="IPR018574">
    <property type="entry name" value="Structure-sp_endonuc_su_Slx4"/>
</dbReference>
<evidence type="ECO:0000256" key="4">
    <source>
        <dbReference type="ARBA" id="ARBA00022763"/>
    </source>
</evidence>
<feature type="compositionally biased region" description="Basic residues" evidence="10">
    <location>
        <begin position="428"/>
        <end position="444"/>
    </location>
</feature>
<feature type="compositionally biased region" description="Basic and acidic residues" evidence="10">
    <location>
        <begin position="69"/>
        <end position="78"/>
    </location>
</feature>
<dbReference type="AlphaFoldDB" id="A0A5M9K3W3"/>
<comment type="PTM">
    <text evidence="9">Phosphorylated in response to DNA damage.</text>
</comment>
<feature type="region of interest" description="Disordered" evidence="10">
    <location>
        <begin position="412"/>
        <end position="448"/>
    </location>
</feature>
<comment type="function">
    <text evidence="9">Regulatory subunit of the SLX1-SLX4 structure-specific endonuclease that resolves DNA secondary structures generated during DNA repair and recombination. Has endonuclease activity towards branched DNA substrates, introducing single-strand cuts in duplex DNA close to junctions with ss-DNA.</text>
</comment>
<comment type="similarity">
    <text evidence="2 9">Belongs to the SLX4 family.</text>
</comment>
<feature type="region of interest" description="Disordered" evidence="10">
    <location>
        <begin position="289"/>
        <end position="309"/>
    </location>
</feature>
<dbReference type="HAMAP" id="MF_03110">
    <property type="entry name" value="Endonuc_su_Slx4"/>
    <property type="match status" value="1"/>
</dbReference>
<sequence>MPTTDVYIISSSPPRQLASYNISSPLLPSLDEMFKEQRAPHLQNGSGVATIPTSVTTTFASASTFLRKSSFDEEESKKSAKSKAPKKAPTKKDDASTEKVAKAPRKSAKQNDEEVAESILEGSAGGVIEDVSETKSRKSRARKRNDTKGDSSRVAETNAAEIIKPAAENKTSKSRAKKGDDSTEEIEKEKAPRKSRAKKINVETGSEIVPKEKAARKPRVKRSDGDTNVQSKMAQGKLTKTVNVPNPGMAENSKADTVSKHSSVNPIVDHIVAEEGFGLVEAIKRRKNWTPPKPTKVSSIEDNLTDDDLNTDDQGFTDLLGSFGFSNNDADSTGKRISSGESTGEANTRTRKRKLIEMITTNIPTTSTKIMEKAVRKKARTLTDLATSAYAKETEDDDTNYDASAPLLQYFPHASSRGSTNEGFKIPPKPRSKSPVKGLPKSKKGTADEPILLSPESALKQVGNQDFVFGTSSQLAREDSPSLLRDLHDAMQASNQLDDYDDPFVSPPTKIAERANAVIAAKRNLWSISARDDHGDLMDIETIDLGHTPVTKPQDRIIISQNPSSSWITPAKDEWLDIDEIEEDRPPSTQVPTRQMGPIERSINLQLLNSPPQSMNSLKGVSVSSRRGRRVPNNRTPLEMSKDVASASTQTDDSIISPRRGRGRPKKSDTATISSPKPRSKVKSKVTDPMAFLELDSDAPLSEIRKASKAPELSPTDIDQDGEARQVQLFSHISTAITSAPPSQDPSSPSWHEKILLYDPIVLEDLTSWLNTGALGKVGWDEEVVPKEVKKWCESKSICCLWRETHGGGARSRY</sequence>
<feature type="compositionally biased region" description="Basic residues" evidence="10">
    <location>
        <begin position="79"/>
        <end position="89"/>
    </location>
</feature>
<organism evidence="11 12">
    <name type="scientific">Monilinia fructicola</name>
    <name type="common">Brown rot fungus</name>
    <name type="synonym">Ciboria fructicola</name>
    <dbReference type="NCBI Taxonomy" id="38448"/>
    <lineage>
        <taxon>Eukaryota</taxon>
        <taxon>Fungi</taxon>
        <taxon>Dikarya</taxon>
        <taxon>Ascomycota</taxon>
        <taxon>Pezizomycotina</taxon>
        <taxon>Leotiomycetes</taxon>
        <taxon>Helotiales</taxon>
        <taxon>Sclerotiniaceae</taxon>
        <taxon>Monilinia</taxon>
    </lineage>
</organism>
<dbReference type="VEuPathDB" id="FungiDB:MFRU_030g00990"/>
<keyword evidence="5 9" id="KW-0233">DNA recombination</keyword>
<dbReference type="InterPro" id="IPR027784">
    <property type="entry name" value="Slx4_ascomycetes"/>
</dbReference>
<feature type="compositionally biased region" description="Polar residues" evidence="10">
    <location>
        <begin position="331"/>
        <end position="347"/>
    </location>
</feature>
<feature type="compositionally biased region" description="Basic and acidic residues" evidence="10">
    <location>
        <begin position="209"/>
        <end position="225"/>
    </location>
</feature>
<keyword evidence="12" id="KW-1185">Reference proteome</keyword>
<evidence type="ECO:0000256" key="3">
    <source>
        <dbReference type="ARBA" id="ARBA00022553"/>
    </source>
</evidence>
<evidence type="ECO:0000256" key="2">
    <source>
        <dbReference type="ARBA" id="ARBA00006661"/>
    </source>
</evidence>
<dbReference type="Proteomes" id="UP000322873">
    <property type="component" value="Unassembled WGS sequence"/>
</dbReference>
<comment type="subcellular location">
    <subcellularLocation>
        <location evidence="1 9">Nucleus</location>
    </subcellularLocation>
</comment>
<dbReference type="GO" id="GO:0006310">
    <property type="term" value="P:DNA recombination"/>
    <property type="evidence" value="ECO:0007669"/>
    <property type="project" value="UniProtKB-UniRule"/>
</dbReference>
<evidence type="ECO:0000256" key="10">
    <source>
        <dbReference type="SAM" id="MobiDB-lite"/>
    </source>
</evidence>
<dbReference type="EMBL" id="VICG01000002">
    <property type="protein sequence ID" value="KAA8574702.1"/>
    <property type="molecule type" value="Genomic_DNA"/>
</dbReference>
<evidence type="ECO:0000313" key="12">
    <source>
        <dbReference type="Proteomes" id="UP000322873"/>
    </source>
</evidence>
<accession>A0A5M9K3W3</accession>